<reference evidence="3 4" key="1">
    <citation type="journal article" date="2006" name="Nat. Biotechnol.">
        <title>Complete genome of the mutualistic, N2-fixing grass endophyte Azoarcus sp. strain BH72.</title>
        <authorList>
            <person name="Krause A."/>
            <person name="Ramakumar A."/>
            <person name="Bartels D."/>
            <person name="Battistoni F."/>
            <person name="Bekel T."/>
            <person name="Boch J."/>
            <person name="Boehm M."/>
            <person name="Friedrich F."/>
            <person name="Hurek T."/>
            <person name="Krause L."/>
            <person name="Linke B."/>
            <person name="McHardy A.C."/>
            <person name="Sarkar A."/>
            <person name="Schneiker S."/>
            <person name="Syed A.A."/>
            <person name="Thauer R."/>
            <person name="Vorhoelter F.-J."/>
            <person name="Weidner S."/>
            <person name="Puehler A."/>
            <person name="Reinhold-Hurek B."/>
            <person name="Kaiser O."/>
            <person name="Goesmann A."/>
        </authorList>
    </citation>
    <scope>NUCLEOTIDE SEQUENCE [LARGE SCALE GENOMIC DNA]</scope>
    <source>
        <strain evidence="3 4">BH72</strain>
    </source>
</reference>
<sequence length="176" mass="19369">MKRCITGVLTLALLGGGVGRALAAEELVDLEPEWKEAELVLPAPPRESSLRPFSIGTPSPNVFLIDVDTLTVGTDGVVRYVMVVRTPGGAENVTFEGIRCGTTERRIYAAAGKGGEWSMMKRSEWTRIVDNTYNRPRAALALDYFCDGPAPPRTRQHVLDRLRGQREYADPLKRGV</sequence>
<name>A1K974_AZOSB</name>
<evidence type="ECO:0000256" key="1">
    <source>
        <dbReference type="SAM" id="SignalP"/>
    </source>
</evidence>
<dbReference type="Proteomes" id="UP000002588">
    <property type="component" value="Chromosome"/>
</dbReference>
<feature type="chain" id="PRO_5002635371" evidence="1">
    <location>
        <begin position="24"/>
        <end position="176"/>
    </location>
</feature>
<evidence type="ECO:0000313" key="3">
    <source>
        <dbReference type="EMBL" id="CAL95379.1"/>
    </source>
</evidence>
<dbReference type="KEGG" id="azo:azo2763"/>
<evidence type="ECO:0000313" key="4">
    <source>
        <dbReference type="Proteomes" id="UP000002588"/>
    </source>
</evidence>
<feature type="signal peptide" evidence="1">
    <location>
        <begin position="1"/>
        <end position="23"/>
    </location>
</feature>
<dbReference type="HOGENOM" id="CLU_099352_2_1_4"/>
<dbReference type="STRING" id="62928.azo2763"/>
<keyword evidence="1" id="KW-0732">Signal</keyword>
<dbReference type="RefSeq" id="WP_011766489.1">
    <property type="nucleotide sequence ID" value="NC_008702.1"/>
</dbReference>
<keyword evidence="4" id="KW-1185">Reference proteome</keyword>
<evidence type="ECO:0000259" key="2">
    <source>
        <dbReference type="Pfam" id="PF08750"/>
    </source>
</evidence>
<feature type="domain" description="CNP1-like uncharacterised" evidence="2">
    <location>
        <begin position="31"/>
        <end position="163"/>
    </location>
</feature>
<dbReference type="KEGG" id="aoa:dqs_2898"/>
<accession>A1K974</accession>
<dbReference type="AlphaFoldDB" id="A1K974"/>
<dbReference type="InterPro" id="IPR014861">
    <property type="entry name" value="CNP1-like_dom"/>
</dbReference>
<gene>
    <name evidence="3" type="ordered locus">azo2763</name>
</gene>
<dbReference type="OrthoDB" id="7066954at2"/>
<proteinExistence type="predicted"/>
<dbReference type="EMBL" id="AM406670">
    <property type="protein sequence ID" value="CAL95379.1"/>
    <property type="molecule type" value="Genomic_DNA"/>
</dbReference>
<protein>
    <submittedName>
        <fullName evidence="3">Conserved hypothetical secreted protein</fullName>
    </submittedName>
</protein>
<dbReference type="eggNOG" id="ENOG5031TYQ">
    <property type="taxonomic scope" value="Bacteria"/>
</dbReference>
<dbReference type="Pfam" id="PF08750">
    <property type="entry name" value="CNP1"/>
    <property type="match status" value="1"/>
</dbReference>
<organism evidence="3 4">
    <name type="scientific">Azoarcus sp. (strain BH72)</name>
    <dbReference type="NCBI Taxonomy" id="418699"/>
    <lineage>
        <taxon>Bacteria</taxon>
        <taxon>Pseudomonadati</taxon>
        <taxon>Pseudomonadota</taxon>
        <taxon>Betaproteobacteria</taxon>
        <taxon>Rhodocyclales</taxon>
        <taxon>Zoogloeaceae</taxon>
        <taxon>Azoarcus</taxon>
    </lineage>
</organism>